<protein>
    <submittedName>
        <fullName evidence="7">Uncharacterized protein</fullName>
    </submittedName>
</protein>
<dbReference type="Proteomes" id="UP000750711">
    <property type="component" value="Unassembled WGS sequence"/>
</dbReference>
<name>A0A9P8IB69_9PEZI</name>
<evidence type="ECO:0000256" key="3">
    <source>
        <dbReference type="ARBA" id="ARBA00023015"/>
    </source>
</evidence>
<dbReference type="Pfam" id="PF08598">
    <property type="entry name" value="Sds3"/>
    <property type="match status" value="1"/>
</dbReference>
<keyword evidence="4" id="KW-0804">Transcription</keyword>
<evidence type="ECO:0000256" key="2">
    <source>
        <dbReference type="ARBA" id="ARBA00022491"/>
    </source>
</evidence>
<evidence type="ECO:0000256" key="5">
    <source>
        <dbReference type="ARBA" id="ARBA00023242"/>
    </source>
</evidence>
<accession>A0A9P8IB69</accession>
<reference evidence="7" key="1">
    <citation type="submission" date="2021-03" db="EMBL/GenBank/DDBJ databases">
        <title>Comparative genomics and phylogenomic investigation of the class Geoglossomycetes provide insights into ecological specialization and systematics.</title>
        <authorList>
            <person name="Melie T."/>
            <person name="Pirro S."/>
            <person name="Miller A.N."/>
            <person name="Quandt A."/>
        </authorList>
    </citation>
    <scope>NUCLEOTIDE SEQUENCE</scope>
    <source>
        <strain evidence="7">CAQ_001_2017</strain>
    </source>
</reference>
<evidence type="ECO:0000256" key="1">
    <source>
        <dbReference type="ARBA" id="ARBA00004123"/>
    </source>
</evidence>
<proteinExistence type="predicted"/>
<keyword evidence="8" id="KW-1185">Reference proteome</keyword>
<evidence type="ECO:0000256" key="4">
    <source>
        <dbReference type="ARBA" id="ARBA00023163"/>
    </source>
</evidence>
<comment type="subcellular location">
    <subcellularLocation>
        <location evidence="1">Nucleus</location>
    </subcellularLocation>
</comment>
<sequence>MIMECSPSPRPLALRNPPKTERVLSPTPPPHPQSKRDKRRTALSDRLAEINESFSQNRDSHYRQQLQALQIDMGLIVRAKPYAETPLEDSAEVIEGLVSAATGNGTAKTSGMSHLGGGHRRQDGEVAALAGKVYAAFVEEVNDAMEQRDAELALLQ</sequence>
<keyword evidence="3" id="KW-0805">Transcription regulation</keyword>
<keyword evidence="5" id="KW-0539">Nucleus</keyword>
<organism evidence="7 8">
    <name type="scientific">Trichoglossum hirsutum</name>
    <dbReference type="NCBI Taxonomy" id="265104"/>
    <lineage>
        <taxon>Eukaryota</taxon>
        <taxon>Fungi</taxon>
        <taxon>Dikarya</taxon>
        <taxon>Ascomycota</taxon>
        <taxon>Pezizomycotina</taxon>
        <taxon>Geoglossomycetes</taxon>
        <taxon>Geoglossales</taxon>
        <taxon>Geoglossaceae</taxon>
        <taxon>Trichoglossum</taxon>
    </lineage>
</organism>
<dbReference type="GO" id="GO:0005654">
    <property type="term" value="C:nucleoplasm"/>
    <property type="evidence" value="ECO:0007669"/>
    <property type="project" value="UniProtKB-ARBA"/>
</dbReference>
<evidence type="ECO:0000256" key="6">
    <source>
        <dbReference type="SAM" id="MobiDB-lite"/>
    </source>
</evidence>
<evidence type="ECO:0000313" key="8">
    <source>
        <dbReference type="Proteomes" id="UP000750711"/>
    </source>
</evidence>
<dbReference type="EMBL" id="JAGHQM010002369">
    <property type="protein sequence ID" value="KAH0550906.1"/>
    <property type="molecule type" value="Genomic_DNA"/>
</dbReference>
<gene>
    <name evidence="7" type="ORF">GP486_007730</name>
</gene>
<keyword evidence="2" id="KW-0678">Repressor</keyword>
<dbReference type="AlphaFoldDB" id="A0A9P8IB69"/>
<dbReference type="InterPro" id="IPR013907">
    <property type="entry name" value="Sds3"/>
</dbReference>
<dbReference type="GO" id="GO:0010468">
    <property type="term" value="P:regulation of gene expression"/>
    <property type="evidence" value="ECO:0007669"/>
    <property type="project" value="UniProtKB-ARBA"/>
</dbReference>
<feature type="non-terminal residue" evidence="7">
    <location>
        <position position="156"/>
    </location>
</feature>
<evidence type="ECO:0000313" key="7">
    <source>
        <dbReference type="EMBL" id="KAH0550906.1"/>
    </source>
</evidence>
<comment type="caution">
    <text evidence="7">The sequence shown here is derived from an EMBL/GenBank/DDBJ whole genome shotgun (WGS) entry which is preliminary data.</text>
</comment>
<feature type="region of interest" description="Disordered" evidence="6">
    <location>
        <begin position="1"/>
        <end position="45"/>
    </location>
</feature>